<evidence type="ECO:0000313" key="1">
    <source>
        <dbReference type="EMBL" id="KAH3832274.1"/>
    </source>
</evidence>
<dbReference type="AlphaFoldDB" id="A0A9D4QHT8"/>
<evidence type="ECO:0000313" key="2">
    <source>
        <dbReference type="Proteomes" id="UP000828390"/>
    </source>
</evidence>
<organism evidence="1 2">
    <name type="scientific">Dreissena polymorpha</name>
    <name type="common">Zebra mussel</name>
    <name type="synonym">Mytilus polymorpha</name>
    <dbReference type="NCBI Taxonomy" id="45954"/>
    <lineage>
        <taxon>Eukaryota</taxon>
        <taxon>Metazoa</taxon>
        <taxon>Spiralia</taxon>
        <taxon>Lophotrochozoa</taxon>
        <taxon>Mollusca</taxon>
        <taxon>Bivalvia</taxon>
        <taxon>Autobranchia</taxon>
        <taxon>Heteroconchia</taxon>
        <taxon>Euheterodonta</taxon>
        <taxon>Imparidentia</taxon>
        <taxon>Neoheterodontei</taxon>
        <taxon>Myida</taxon>
        <taxon>Dreissenoidea</taxon>
        <taxon>Dreissenidae</taxon>
        <taxon>Dreissena</taxon>
    </lineage>
</organism>
<gene>
    <name evidence="1" type="ORF">DPMN_105555</name>
</gene>
<proteinExistence type="predicted"/>
<reference evidence="1" key="2">
    <citation type="submission" date="2020-11" db="EMBL/GenBank/DDBJ databases">
        <authorList>
            <person name="McCartney M.A."/>
            <person name="Auch B."/>
            <person name="Kono T."/>
            <person name="Mallez S."/>
            <person name="Becker A."/>
            <person name="Gohl D.M."/>
            <person name="Silverstein K.A.T."/>
            <person name="Koren S."/>
            <person name="Bechman K.B."/>
            <person name="Herman A."/>
            <person name="Abrahante J.E."/>
            <person name="Garbe J."/>
        </authorList>
    </citation>
    <scope>NUCLEOTIDE SEQUENCE</scope>
    <source>
        <strain evidence="1">Duluth1</strain>
        <tissue evidence="1">Whole animal</tissue>
    </source>
</reference>
<sequence>MKAIAFKSEVPYCFQYRGTDDKNLVPANDNIHNAANNNSLFTYINSQVIADNKCPRSANDSRLIAVNNNKKYFADANRAGNHNGEDIITVVDANGHSCTCDATYRDVKDKIRRRTLNDKSIIIGAAEKVALPMSFRFG</sequence>
<accession>A0A9D4QHT8</accession>
<keyword evidence="2" id="KW-1185">Reference proteome</keyword>
<dbReference type="Proteomes" id="UP000828390">
    <property type="component" value="Unassembled WGS sequence"/>
</dbReference>
<name>A0A9D4QHT8_DREPO</name>
<dbReference type="EMBL" id="JAIWYP010000004">
    <property type="protein sequence ID" value="KAH3832274.1"/>
    <property type="molecule type" value="Genomic_DNA"/>
</dbReference>
<reference evidence="1" key="1">
    <citation type="journal article" date="2019" name="bioRxiv">
        <title>The Genome of the Zebra Mussel, Dreissena polymorpha: A Resource for Invasive Species Research.</title>
        <authorList>
            <person name="McCartney M.A."/>
            <person name="Auch B."/>
            <person name="Kono T."/>
            <person name="Mallez S."/>
            <person name="Zhang Y."/>
            <person name="Obille A."/>
            <person name="Becker A."/>
            <person name="Abrahante J.E."/>
            <person name="Garbe J."/>
            <person name="Badalamenti J.P."/>
            <person name="Herman A."/>
            <person name="Mangelson H."/>
            <person name="Liachko I."/>
            <person name="Sullivan S."/>
            <person name="Sone E.D."/>
            <person name="Koren S."/>
            <person name="Silverstein K.A.T."/>
            <person name="Beckman K.B."/>
            <person name="Gohl D.M."/>
        </authorList>
    </citation>
    <scope>NUCLEOTIDE SEQUENCE</scope>
    <source>
        <strain evidence="1">Duluth1</strain>
        <tissue evidence="1">Whole animal</tissue>
    </source>
</reference>
<comment type="caution">
    <text evidence="1">The sequence shown here is derived from an EMBL/GenBank/DDBJ whole genome shotgun (WGS) entry which is preliminary data.</text>
</comment>
<protein>
    <submittedName>
        <fullName evidence="1">Uncharacterized protein</fullName>
    </submittedName>
</protein>